<dbReference type="PANTHER" id="PTHR42852:SF6">
    <property type="entry name" value="THIOL:DISULFIDE INTERCHANGE PROTEIN DSBE"/>
    <property type="match status" value="1"/>
</dbReference>
<dbReference type="InterPro" id="IPR050553">
    <property type="entry name" value="Thioredoxin_ResA/DsbE_sf"/>
</dbReference>
<keyword evidence="3" id="KW-0201">Cytochrome c-type biogenesis</keyword>
<dbReference type="EMBL" id="SACR01000004">
    <property type="protein sequence ID" value="RVU45604.1"/>
    <property type="molecule type" value="Genomic_DNA"/>
</dbReference>
<keyword evidence="8" id="KW-1185">Reference proteome</keyword>
<keyword evidence="4" id="KW-1015">Disulfide bond</keyword>
<evidence type="ECO:0000256" key="4">
    <source>
        <dbReference type="ARBA" id="ARBA00023157"/>
    </source>
</evidence>
<evidence type="ECO:0000256" key="5">
    <source>
        <dbReference type="ARBA" id="ARBA00023284"/>
    </source>
</evidence>
<dbReference type="InterPro" id="IPR004799">
    <property type="entry name" value="Periplasmic_diS_OxRdtase_DsbE"/>
</dbReference>
<dbReference type="AlphaFoldDB" id="A0A437RFW8"/>
<dbReference type="PROSITE" id="PS00194">
    <property type="entry name" value="THIOREDOXIN_1"/>
    <property type="match status" value="1"/>
</dbReference>
<evidence type="ECO:0000259" key="6">
    <source>
        <dbReference type="PROSITE" id="PS51352"/>
    </source>
</evidence>
<feature type="domain" description="Thioredoxin" evidence="6">
    <location>
        <begin position="34"/>
        <end position="172"/>
    </location>
</feature>
<dbReference type="Pfam" id="PF08534">
    <property type="entry name" value="Redoxin"/>
    <property type="match status" value="1"/>
</dbReference>
<dbReference type="RefSeq" id="WP_128229693.1">
    <property type="nucleotide sequence ID" value="NZ_SACR01000004.1"/>
</dbReference>
<name>A0A437RFW8_9BURK</name>
<comment type="caution">
    <text evidence="7">The sequence shown here is derived from an EMBL/GenBank/DDBJ whole genome shotgun (WGS) entry which is preliminary data.</text>
</comment>
<proteinExistence type="inferred from homology"/>
<dbReference type="InterPro" id="IPR036249">
    <property type="entry name" value="Thioredoxin-like_sf"/>
</dbReference>
<dbReference type="Gene3D" id="3.40.30.10">
    <property type="entry name" value="Glutaredoxin"/>
    <property type="match status" value="1"/>
</dbReference>
<evidence type="ECO:0000313" key="8">
    <source>
        <dbReference type="Proteomes" id="UP000285575"/>
    </source>
</evidence>
<reference evidence="7 8" key="1">
    <citation type="submission" date="2019-01" db="EMBL/GenBank/DDBJ databases">
        <authorList>
            <person name="Chen W.-M."/>
        </authorList>
    </citation>
    <scope>NUCLEOTIDE SEQUENCE [LARGE SCALE GENOMIC DNA]</scope>
    <source>
        <strain evidence="7 8">KYPY4</strain>
    </source>
</reference>
<dbReference type="SUPFAM" id="SSF52833">
    <property type="entry name" value="Thioredoxin-like"/>
    <property type="match status" value="1"/>
</dbReference>
<comment type="similarity">
    <text evidence="2">Belongs to the thioredoxin family. DsbE subfamily.</text>
</comment>
<accession>A0A437RFW8</accession>
<dbReference type="GO" id="GO:0030288">
    <property type="term" value="C:outer membrane-bounded periplasmic space"/>
    <property type="evidence" value="ECO:0007669"/>
    <property type="project" value="InterPro"/>
</dbReference>
<dbReference type="InterPro" id="IPR017937">
    <property type="entry name" value="Thioredoxin_CS"/>
</dbReference>
<evidence type="ECO:0000256" key="3">
    <source>
        <dbReference type="ARBA" id="ARBA00022748"/>
    </source>
</evidence>
<dbReference type="PROSITE" id="PS51352">
    <property type="entry name" value="THIOREDOXIN_2"/>
    <property type="match status" value="1"/>
</dbReference>
<dbReference type="OrthoDB" id="9811352at2"/>
<gene>
    <name evidence="7" type="ORF">EOE66_16000</name>
</gene>
<dbReference type="NCBIfam" id="TIGR00385">
    <property type="entry name" value="dsbE"/>
    <property type="match status" value="1"/>
</dbReference>
<dbReference type="CDD" id="cd03010">
    <property type="entry name" value="TlpA_like_DsbE"/>
    <property type="match status" value="1"/>
</dbReference>
<protein>
    <submittedName>
        <fullName evidence="7">DsbE family thiol:disulfide interchange protein</fullName>
    </submittedName>
</protein>
<keyword evidence="5" id="KW-0676">Redox-active center</keyword>
<evidence type="ECO:0000256" key="1">
    <source>
        <dbReference type="ARBA" id="ARBA00004196"/>
    </source>
</evidence>
<dbReference type="GO" id="GO:0015036">
    <property type="term" value="F:disulfide oxidoreductase activity"/>
    <property type="evidence" value="ECO:0007669"/>
    <property type="project" value="InterPro"/>
</dbReference>
<evidence type="ECO:0000256" key="2">
    <source>
        <dbReference type="ARBA" id="ARBA00007758"/>
    </source>
</evidence>
<dbReference type="Proteomes" id="UP000285575">
    <property type="component" value="Unassembled WGS sequence"/>
</dbReference>
<comment type="subcellular location">
    <subcellularLocation>
        <location evidence="1">Cell envelope</location>
    </subcellularLocation>
</comment>
<dbReference type="PANTHER" id="PTHR42852">
    <property type="entry name" value="THIOL:DISULFIDE INTERCHANGE PROTEIN DSBE"/>
    <property type="match status" value="1"/>
</dbReference>
<dbReference type="InterPro" id="IPR013766">
    <property type="entry name" value="Thioredoxin_domain"/>
</dbReference>
<dbReference type="InterPro" id="IPR013740">
    <property type="entry name" value="Redoxin"/>
</dbReference>
<organism evidence="7 8">
    <name type="scientific">Rubrivivax rivuli</name>
    <dbReference type="NCBI Taxonomy" id="1862385"/>
    <lineage>
        <taxon>Bacteria</taxon>
        <taxon>Pseudomonadati</taxon>
        <taxon>Pseudomonadota</taxon>
        <taxon>Betaproteobacteria</taxon>
        <taxon>Burkholderiales</taxon>
        <taxon>Sphaerotilaceae</taxon>
        <taxon>Rubrivivax</taxon>
    </lineage>
</organism>
<sequence length="176" mass="19663">MKRWHYLAPLGAFVVLLGFLGVGLSLNPREVPSPLIGKPAPDFTLPRLDDAKQALSRQDLAGKVWVLNVWASWCVPCREEHPLLVEFARQRVVPLYGLNYKDKPGDAIAWLGRYGNPYTATVSDLQGKVGIDWGVYGVPETFVIDKQGVVRFKHIGPLTPQVLRERILPLVKELNA</sequence>
<dbReference type="GO" id="GO:0017004">
    <property type="term" value="P:cytochrome complex assembly"/>
    <property type="evidence" value="ECO:0007669"/>
    <property type="project" value="UniProtKB-KW"/>
</dbReference>
<evidence type="ECO:0000313" key="7">
    <source>
        <dbReference type="EMBL" id="RVU45604.1"/>
    </source>
</evidence>